<proteinExistence type="predicted"/>
<evidence type="ECO:0000256" key="3">
    <source>
        <dbReference type="SAM" id="MobiDB-lite"/>
    </source>
</evidence>
<dbReference type="CDD" id="cd23837">
    <property type="entry name" value="UBCc_UBE2O"/>
    <property type="match status" value="1"/>
</dbReference>
<evidence type="ECO:0000313" key="6">
    <source>
        <dbReference type="Proteomes" id="UP000799437"/>
    </source>
</evidence>
<dbReference type="PANTHER" id="PTHR46116:SF15">
    <property type="entry name" value="(E3-INDEPENDENT) E2 UBIQUITIN-CONJUGATING ENZYME"/>
    <property type="match status" value="1"/>
</dbReference>
<keyword evidence="1" id="KW-0808">Transferase</keyword>
<dbReference type="Proteomes" id="UP000799437">
    <property type="component" value="Unassembled WGS sequence"/>
</dbReference>
<feature type="compositionally biased region" description="Basic and acidic residues" evidence="3">
    <location>
        <begin position="606"/>
        <end position="636"/>
    </location>
</feature>
<organism evidence="5 6">
    <name type="scientific">Pseudovirgaria hyperparasitica</name>
    <dbReference type="NCBI Taxonomy" id="470096"/>
    <lineage>
        <taxon>Eukaryota</taxon>
        <taxon>Fungi</taxon>
        <taxon>Dikarya</taxon>
        <taxon>Ascomycota</taxon>
        <taxon>Pezizomycotina</taxon>
        <taxon>Dothideomycetes</taxon>
        <taxon>Dothideomycetes incertae sedis</taxon>
        <taxon>Acrospermales</taxon>
        <taxon>Acrospermaceae</taxon>
        <taxon>Pseudovirgaria</taxon>
    </lineage>
</organism>
<dbReference type="OrthoDB" id="47801at2759"/>
<feature type="compositionally biased region" description="Polar residues" evidence="3">
    <location>
        <begin position="637"/>
        <end position="651"/>
    </location>
</feature>
<evidence type="ECO:0000313" key="5">
    <source>
        <dbReference type="EMBL" id="KAF2753335.1"/>
    </source>
</evidence>
<dbReference type="Gene3D" id="3.10.110.10">
    <property type="entry name" value="Ubiquitin Conjugating Enzyme"/>
    <property type="match status" value="1"/>
</dbReference>
<dbReference type="EMBL" id="ML996584">
    <property type="protein sequence ID" value="KAF2753335.1"/>
    <property type="molecule type" value="Genomic_DNA"/>
</dbReference>
<evidence type="ECO:0000259" key="4">
    <source>
        <dbReference type="PROSITE" id="PS50127"/>
    </source>
</evidence>
<dbReference type="Pfam" id="PF00179">
    <property type="entry name" value="UQ_con"/>
    <property type="match status" value="1"/>
</dbReference>
<dbReference type="PROSITE" id="PS50127">
    <property type="entry name" value="UBC_2"/>
    <property type="match status" value="1"/>
</dbReference>
<gene>
    <name evidence="5" type="ORF">EJ05DRAFT_494856</name>
</gene>
<dbReference type="Pfam" id="PF23046">
    <property type="entry name" value="tSH3-B_UBE2O"/>
    <property type="match status" value="1"/>
</dbReference>
<dbReference type="AlphaFoldDB" id="A0A6A6VT59"/>
<feature type="domain" description="UBC core" evidence="4">
    <location>
        <begin position="679"/>
        <end position="843"/>
    </location>
</feature>
<reference evidence="5" key="1">
    <citation type="journal article" date="2020" name="Stud. Mycol.">
        <title>101 Dothideomycetes genomes: a test case for predicting lifestyles and emergence of pathogens.</title>
        <authorList>
            <person name="Haridas S."/>
            <person name="Albert R."/>
            <person name="Binder M."/>
            <person name="Bloem J."/>
            <person name="Labutti K."/>
            <person name="Salamov A."/>
            <person name="Andreopoulos B."/>
            <person name="Baker S."/>
            <person name="Barry K."/>
            <person name="Bills G."/>
            <person name="Bluhm B."/>
            <person name="Cannon C."/>
            <person name="Castanera R."/>
            <person name="Culley D."/>
            <person name="Daum C."/>
            <person name="Ezra D."/>
            <person name="Gonzalez J."/>
            <person name="Henrissat B."/>
            <person name="Kuo A."/>
            <person name="Liang C."/>
            <person name="Lipzen A."/>
            <person name="Lutzoni F."/>
            <person name="Magnuson J."/>
            <person name="Mondo S."/>
            <person name="Nolan M."/>
            <person name="Ohm R."/>
            <person name="Pangilinan J."/>
            <person name="Park H.-J."/>
            <person name="Ramirez L."/>
            <person name="Alfaro M."/>
            <person name="Sun H."/>
            <person name="Tritt A."/>
            <person name="Yoshinaga Y."/>
            <person name="Zwiers L.-H."/>
            <person name="Turgeon B."/>
            <person name="Goodwin S."/>
            <person name="Spatafora J."/>
            <person name="Crous P."/>
            <person name="Grigoriev I."/>
        </authorList>
    </citation>
    <scope>NUCLEOTIDE SEQUENCE</scope>
    <source>
        <strain evidence="5">CBS 121739</strain>
    </source>
</reference>
<dbReference type="InterPro" id="IPR057735">
    <property type="entry name" value="UBE2O-like_tSH3-B"/>
</dbReference>
<dbReference type="PANTHER" id="PTHR46116">
    <property type="entry name" value="(E3-INDEPENDENT) E2 UBIQUITIN-CONJUGATING ENZYME"/>
    <property type="match status" value="1"/>
</dbReference>
<dbReference type="GO" id="GO:0061631">
    <property type="term" value="F:ubiquitin conjugating enzyme activity"/>
    <property type="evidence" value="ECO:0007669"/>
    <property type="project" value="TreeGrafter"/>
</dbReference>
<keyword evidence="2" id="KW-0833">Ubl conjugation pathway</keyword>
<dbReference type="SUPFAM" id="SSF54495">
    <property type="entry name" value="UBC-like"/>
    <property type="match status" value="1"/>
</dbReference>
<name>A0A6A6VT59_9PEZI</name>
<dbReference type="SMART" id="SM00212">
    <property type="entry name" value="UBCc"/>
    <property type="match status" value="1"/>
</dbReference>
<dbReference type="InterPro" id="IPR057733">
    <property type="entry name" value="UBE2O-like_SH3-B"/>
</dbReference>
<dbReference type="InterPro" id="IPR016135">
    <property type="entry name" value="UBQ-conjugating_enzyme/RWD"/>
</dbReference>
<evidence type="ECO:0000256" key="2">
    <source>
        <dbReference type="ARBA" id="ARBA00022786"/>
    </source>
</evidence>
<protein>
    <recommendedName>
        <fullName evidence="4">UBC core domain-containing protein</fullName>
    </recommendedName>
</protein>
<dbReference type="Pfam" id="PF23043">
    <property type="entry name" value="SH3-B_UBE2O"/>
    <property type="match status" value="1"/>
</dbReference>
<feature type="compositionally biased region" description="Acidic residues" evidence="3">
    <location>
        <begin position="579"/>
        <end position="598"/>
    </location>
</feature>
<evidence type="ECO:0000256" key="1">
    <source>
        <dbReference type="ARBA" id="ARBA00022679"/>
    </source>
</evidence>
<dbReference type="RefSeq" id="XP_033595786.1">
    <property type="nucleotide sequence ID" value="XM_033746216.1"/>
</dbReference>
<sequence>MAAHAKVICVDDACAHADDSLQRGIVQRTHTDVDSHEPDPQRDYHENITCDVSISIFDYALFLRSGIPPKDSVLITWQTQLRTELIPESKLILLDRPFIIGDTVKRHLRDHMAGMVITYATFCTLIPSEGMLNGDYAGSIDKKFIRQVPAKELKNVHKFREGDLVVYHDWLGLIEDCEDTVTIRLCNNSVVTIETPEELGSHALGDRFSTGDSVSAKKGCLRRGRWIFGAYDPNIEPKGIIVDTSTISLSISWLCRRLRSASLDATLETFQAINEPSEVLSGDDLEDVVSYDCQYPQTPGPHHHDGYQHDDLHLGERVRFKDLTGAAPQGKLQRFDINVLLVTETRTHVKVLWQDYTITEELSTDLIPDSNFDLENEVWPGDVVCTTESKTEPTEGEPDWGNRPKRIGVVQAVQPVDRIASVKWFADSEVRILNNDIMPGYRLGELSANAEDVSMYDIQATPGLNRSRGDIVMIHSGFIPAETGIEWLGEVVDIRLDGKYIVRLGLAQPPREVTLGIQDVTLAYSRLLDSDDHGSGYLSDTTYDSYFTEDEHMQDTFSDGEYFDMWYENEDGTRATVDDSGDGWTTEDDTESVDEEGDVAMRSTKPRSEREHDMADVHLRSDSEPKGHSNTSHDTDLQSATSPELSSQVNAPPSFKILEGSPPSNHHYLSQPLVMTSPVRMRRILKEHKILRSSLPEGIFVRTWDTRLDLVRVLIVGPVDTPYEYAPFIVDFHFTNSYPSDSPQAFFNSWTNGSGPVNPNLYEDGKICLSLLGTWHGDEKHENWSPARSTFLQVLVSLLGLVLVKEPYYNEAGYESRAGTEETTIASKRYSERAYFRSQGFIVHALTHPVSGFEDVIQWLYLDTEPGSPKLLDHAIEACRKAITESEAAESPLEVDGLRKISAGAVIQLRRQLDSLEKLRA</sequence>
<dbReference type="GeneID" id="54487270"/>
<feature type="region of interest" description="Disordered" evidence="3">
    <location>
        <begin position="573"/>
        <end position="663"/>
    </location>
</feature>
<keyword evidence="6" id="KW-1185">Reference proteome</keyword>
<dbReference type="InterPro" id="IPR000608">
    <property type="entry name" value="UBC"/>
</dbReference>
<accession>A0A6A6VT59</accession>